<dbReference type="KEGG" id="meti:DK427_22290"/>
<feature type="binding site" evidence="3">
    <location>
        <position position="205"/>
    </location>
    <ligand>
        <name>a divalent metal cation</name>
        <dbReference type="ChEBI" id="CHEBI:60240"/>
    </ligand>
</feature>
<dbReference type="GO" id="GO:0046872">
    <property type="term" value="F:metal ion binding"/>
    <property type="evidence" value="ECO:0007669"/>
    <property type="project" value="UniProtKB-KW"/>
</dbReference>
<feature type="binding site" evidence="3">
    <location>
        <position position="256"/>
    </location>
    <ligand>
        <name>a divalent metal cation</name>
        <dbReference type="ChEBI" id="CHEBI:60240"/>
    </ligand>
</feature>
<proteinExistence type="predicted"/>
<dbReference type="EMBL" id="CP029551">
    <property type="protein sequence ID" value="AWN39171.1"/>
    <property type="molecule type" value="Genomic_DNA"/>
</dbReference>
<dbReference type="SUPFAM" id="SSF63829">
    <property type="entry name" value="Calcium-dependent phosphotriesterase"/>
    <property type="match status" value="1"/>
</dbReference>
<evidence type="ECO:0000256" key="3">
    <source>
        <dbReference type="PIRSR" id="PIRSR605511-2"/>
    </source>
</evidence>
<feature type="binding site" evidence="3">
    <location>
        <position position="63"/>
    </location>
    <ligand>
        <name>a divalent metal cation</name>
        <dbReference type="ChEBI" id="CHEBI:60240"/>
    </ligand>
</feature>
<dbReference type="PANTHER" id="PTHR47572">
    <property type="entry name" value="LIPOPROTEIN-RELATED"/>
    <property type="match status" value="1"/>
</dbReference>
<dbReference type="InterPro" id="IPR011042">
    <property type="entry name" value="6-blade_b-propeller_TolB-like"/>
</dbReference>
<dbReference type="GO" id="GO:0016787">
    <property type="term" value="F:hydrolase activity"/>
    <property type="evidence" value="ECO:0007669"/>
    <property type="project" value="UniProtKB-KW"/>
</dbReference>
<keyword evidence="7" id="KW-1185">Reference proteome</keyword>
<keyword evidence="4" id="KW-0732">Signal</keyword>
<evidence type="ECO:0000256" key="2">
    <source>
        <dbReference type="PIRSR" id="PIRSR605511-1"/>
    </source>
</evidence>
<organism evidence="6 7">
    <name type="scientific">Methylobacterium radiodurans</name>
    <dbReference type="NCBI Taxonomy" id="2202828"/>
    <lineage>
        <taxon>Bacteria</taxon>
        <taxon>Pseudomonadati</taxon>
        <taxon>Pseudomonadota</taxon>
        <taxon>Alphaproteobacteria</taxon>
        <taxon>Hyphomicrobiales</taxon>
        <taxon>Methylobacteriaceae</taxon>
        <taxon>Methylobacterium</taxon>
    </lineage>
</organism>
<dbReference type="RefSeq" id="WP_109954323.1">
    <property type="nucleotide sequence ID" value="NZ_CP029551.1"/>
</dbReference>
<dbReference type="PANTHER" id="PTHR47572:SF4">
    <property type="entry name" value="LACTONASE DRP35"/>
    <property type="match status" value="1"/>
</dbReference>
<dbReference type="InterPro" id="IPR006311">
    <property type="entry name" value="TAT_signal"/>
</dbReference>
<keyword evidence="3" id="KW-0862">Zinc</keyword>
<dbReference type="Pfam" id="PF08450">
    <property type="entry name" value="SGL"/>
    <property type="match status" value="1"/>
</dbReference>
<dbReference type="Gene3D" id="2.120.10.30">
    <property type="entry name" value="TolB, C-terminal domain"/>
    <property type="match status" value="1"/>
</dbReference>
<evidence type="ECO:0000313" key="7">
    <source>
        <dbReference type="Proteomes" id="UP000246058"/>
    </source>
</evidence>
<evidence type="ECO:0000313" key="6">
    <source>
        <dbReference type="EMBL" id="AWN39171.1"/>
    </source>
</evidence>
<feature type="active site" description="Proton donor/acceptor" evidence="2">
    <location>
        <position position="256"/>
    </location>
</feature>
<evidence type="ECO:0000259" key="5">
    <source>
        <dbReference type="Pfam" id="PF08450"/>
    </source>
</evidence>
<feature type="binding site" evidence="3">
    <location>
        <position position="150"/>
    </location>
    <ligand>
        <name>substrate</name>
    </ligand>
</feature>
<protein>
    <submittedName>
        <fullName evidence="6">Gluconolactonase</fullName>
    </submittedName>
</protein>
<dbReference type="PROSITE" id="PS51318">
    <property type="entry name" value="TAT"/>
    <property type="match status" value="1"/>
</dbReference>
<dbReference type="PRINTS" id="PR01790">
    <property type="entry name" value="SMP30FAMILY"/>
</dbReference>
<feature type="chain" id="PRO_5015987355" evidence="4">
    <location>
        <begin position="23"/>
        <end position="332"/>
    </location>
</feature>
<dbReference type="InterPro" id="IPR013658">
    <property type="entry name" value="SGL"/>
</dbReference>
<dbReference type="InterPro" id="IPR005511">
    <property type="entry name" value="SMP-30"/>
</dbReference>
<dbReference type="AlphaFoldDB" id="A0A2U8W0K5"/>
<keyword evidence="3" id="KW-0479">Metal-binding</keyword>
<dbReference type="InterPro" id="IPR051262">
    <property type="entry name" value="SMP-30/CGR1_Lactonase"/>
</dbReference>
<feature type="signal peptide" evidence="4">
    <location>
        <begin position="1"/>
        <end position="22"/>
    </location>
</feature>
<accession>A0A2U8W0K5</accession>
<evidence type="ECO:0000256" key="4">
    <source>
        <dbReference type="SAM" id="SignalP"/>
    </source>
</evidence>
<gene>
    <name evidence="6" type="ORF">DK427_22290</name>
</gene>
<evidence type="ECO:0000256" key="1">
    <source>
        <dbReference type="ARBA" id="ARBA00022801"/>
    </source>
</evidence>
<feature type="domain" description="SMP-30/Gluconolactonase/LRE-like region" evidence="5">
    <location>
        <begin position="61"/>
        <end position="316"/>
    </location>
</feature>
<reference evidence="6 7" key="1">
    <citation type="submission" date="2018-05" db="EMBL/GenBank/DDBJ databases">
        <title>Complete Genome Sequence of Methylobacterium sp. 17Sr1-43.</title>
        <authorList>
            <person name="Srinivasan S."/>
        </authorList>
    </citation>
    <scope>NUCLEOTIDE SEQUENCE [LARGE SCALE GENOMIC DNA]</scope>
    <source>
        <strain evidence="6 7">17Sr1-43</strain>
    </source>
</reference>
<comment type="cofactor">
    <cofactor evidence="3">
        <name>Zn(2+)</name>
        <dbReference type="ChEBI" id="CHEBI:29105"/>
    </cofactor>
    <text evidence="3">Binds 1 divalent metal cation per subunit.</text>
</comment>
<keyword evidence="1" id="KW-0378">Hydrolase</keyword>
<dbReference type="OrthoDB" id="241638at2"/>
<sequence length="332" mass="35667">MPIDRRAFLAGAALPLAAPALAAWEPAQRLPDPAVEVLDPAFAPVRLSLAAVERVATGLRWAEGPVWFGDWNALLLSDVTNDRILRWDAGTGKLSTFRKPANYANGNTRDGQGRLITCQHATRSVVRTEHDGSLTTLADSFDGRRLNSPNDVVCHADGTIWFTDPAFGPNPYEAMAAPELPGNVYRLDPATGALTVAVSELKGPNGLCFAPDGRRLYVIEARAEPNRLIRAYDLADGSRRLTGGDVHVDCGRGTADGMRADVAGNLWCGWGMGEAEDGVAVFSPQGRMIGRIRLPERCANLCFGGPNRNRLLMAATHSVYSLYVNTRGAGSC</sequence>
<name>A0A2U8W0K5_9HYPH</name>
<dbReference type="Proteomes" id="UP000246058">
    <property type="component" value="Chromosome"/>
</dbReference>